<dbReference type="OrthoDB" id="438939at2759"/>
<dbReference type="InterPro" id="IPR038737">
    <property type="entry name" value="SF3b_su1-like"/>
</dbReference>
<dbReference type="AlphaFoldDB" id="A0A9P7DPG7"/>
<dbReference type="RefSeq" id="XP_041163996.1">
    <property type="nucleotide sequence ID" value="XM_041297384.1"/>
</dbReference>
<dbReference type="GO" id="GO:0003729">
    <property type="term" value="F:mRNA binding"/>
    <property type="evidence" value="ECO:0007669"/>
    <property type="project" value="InterPro"/>
</dbReference>
<comment type="caution">
    <text evidence="1">The sequence shown here is derived from an EMBL/GenBank/DDBJ whole genome shotgun (WGS) entry which is preliminary data.</text>
</comment>
<gene>
    <name evidence="1" type="ORF">HD556DRAFT_1230936</name>
</gene>
<evidence type="ECO:0000313" key="2">
    <source>
        <dbReference type="Proteomes" id="UP000719766"/>
    </source>
</evidence>
<organism evidence="1 2">
    <name type="scientific">Suillus plorans</name>
    <dbReference type="NCBI Taxonomy" id="116603"/>
    <lineage>
        <taxon>Eukaryota</taxon>
        <taxon>Fungi</taxon>
        <taxon>Dikarya</taxon>
        <taxon>Basidiomycota</taxon>
        <taxon>Agaricomycotina</taxon>
        <taxon>Agaricomycetes</taxon>
        <taxon>Agaricomycetidae</taxon>
        <taxon>Boletales</taxon>
        <taxon>Suillineae</taxon>
        <taxon>Suillaceae</taxon>
        <taxon>Suillus</taxon>
    </lineage>
</organism>
<accession>A0A9P7DPG7</accession>
<reference evidence="1" key="1">
    <citation type="journal article" date="2020" name="New Phytol.">
        <title>Comparative genomics reveals dynamic genome evolution in host specialist ectomycorrhizal fungi.</title>
        <authorList>
            <person name="Lofgren L.A."/>
            <person name="Nguyen N.H."/>
            <person name="Vilgalys R."/>
            <person name="Ruytinx J."/>
            <person name="Liao H.L."/>
            <person name="Branco S."/>
            <person name="Kuo A."/>
            <person name="LaButti K."/>
            <person name="Lipzen A."/>
            <person name="Andreopoulos W."/>
            <person name="Pangilinan J."/>
            <person name="Riley R."/>
            <person name="Hundley H."/>
            <person name="Na H."/>
            <person name="Barry K."/>
            <person name="Grigoriev I.V."/>
            <person name="Stajich J.E."/>
            <person name="Kennedy P.G."/>
        </authorList>
    </citation>
    <scope>NUCLEOTIDE SEQUENCE</scope>
    <source>
        <strain evidence="1">S12</strain>
    </source>
</reference>
<dbReference type="EMBL" id="JABBWE010000010">
    <property type="protein sequence ID" value="KAG1799773.1"/>
    <property type="molecule type" value="Genomic_DNA"/>
</dbReference>
<evidence type="ECO:0000313" key="1">
    <source>
        <dbReference type="EMBL" id="KAG1799773.1"/>
    </source>
</evidence>
<protein>
    <submittedName>
        <fullName evidence="1">Uncharacterized protein</fullName>
    </submittedName>
</protein>
<dbReference type="GeneID" id="64591148"/>
<name>A0A9P7DPG7_9AGAM</name>
<dbReference type="PANTHER" id="PTHR12097">
    <property type="entry name" value="SPLICING FACTOR 3B, SUBUNIT 1-RELATED"/>
    <property type="match status" value="1"/>
</dbReference>
<sequence>MISTMHPDIDHADEYVRNTTARVFSVVTSALGIPSLLPFLKAVCRSRTPGLHI</sequence>
<keyword evidence="2" id="KW-1185">Reference proteome</keyword>
<dbReference type="GO" id="GO:0000245">
    <property type="term" value="P:spliceosomal complex assembly"/>
    <property type="evidence" value="ECO:0007669"/>
    <property type="project" value="InterPro"/>
</dbReference>
<dbReference type="Proteomes" id="UP000719766">
    <property type="component" value="Unassembled WGS sequence"/>
</dbReference>
<proteinExistence type="predicted"/>